<evidence type="ECO:0000256" key="4">
    <source>
        <dbReference type="ARBA" id="ARBA00022692"/>
    </source>
</evidence>
<dbReference type="AlphaFoldDB" id="A0AAW0YAP7"/>
<evidence type="ECO:0000256" key="2">
    <source>
        <dbReference type="ARBA" id="ARBA00004234"/>
    </source>
</evidence>
<dbReference type="GO" id="GO:0016020">
    <property type="term" value="C:membrane"/>
    <property type="evidence" value="ECO:0007669"/>
    <property type="project" value="UniProtKB-SubCell"/>
</dbReference>
<dbReference type="Pfam" id="PF03208">
    <property type="entry name" value="PRA1"/>
    <property type="match status" value="1"/>
</dbReference>
<keyword evidence="6 7" id="KW-0472">Membrane</keyword>
<dbReference type="Proteomes" id="UP001445076">
    <property type="component" value="Unassembled WGS sequence"/>
</dbReference>
<name>A0AAW0YAP7_CHEQU</name>
<evidence type="ECO:0000313" key="8">
    <source>
        <dbReference type="EMBL" id="KAK8749103.1"/>
    </source>
</evidence>
<comment type="caution">
    <text evidence="8">The sequence shown here is derived from an EMBL/GenBank/DDBJ whole genome shotgun (WGS) entry which is preliminary data.</text>
</comment>
<sequence length="237" mass="26082">TILTNMSGGPGDVEIDITGDIDLPSDLKASSKSGEGAGVSEEQVSNPFDMEDSFKQQSGFKKFLMQLPVQLQLASPAAREWITRSRENVRPWLVFVNTQKFKVPPNAQRWSKRLAKNVDYFQSNYMFVFIGLIIYCLITSPLLLLAVAASLGACYILSLKNAEKKIIVGGHEVSLAHQYTAVGVLSLPVFYIAGAGAVLFWVLGASFVIIIIHASFYNIESLIGSDEEPFDLQMEQV</sequence>
<dbReference type="InterPro" id="IPR004895">
    <property type="entry name" value="Prenylated_rab_accept_PRA1"/>
</dbReference>
<organism evidence="8 9">
    <name type="scientific">Cherax quadricarinatus</name>
    <name type="common">Australian red claw crayfish</name>
    <dbReference type="NCBI Taxonomy" id="27406"/>
    <lineage>
        <taxon>Eukaryota</taxon>
        <taxon>Metazoa</taxon>
        <taxon>Ecdysozoa</taxon>
        <taxon>Arthropoda</taxon>
        <taxon>Crustacea</taxon>
        <taxon>Multicrustacea</taxon>
        <taxon>Malacostraca</taxon>
        <taxon>Eumalacostraca</taxon>
        <taxon>Eucarida</taxon>
        <taxon>Decapoda</taxon>
        <taxon>Pleocyemata</taxon>
        <taxon>Astacidea</taxon>
        <taxon>Parastacoidea</taxon>
        <taxon>Parastacidae</taxon>
        <taxon>Cherax</taxon>
    </lineage>
</organism>
<dbReference type="PANTHER" id="PTHR19317:SF0">
    <property type="entry name" value="PRENYLATED RAB ACCEPTOR PROTEIN 1"/>
    <property type="match status" value="1"/>
</dbReference>
<evidence type="ECO:0000256" key="7">
    <source>
        <dbReference type="RuleBase" id="RU363107"/>
    </source>
</evidence>
<evidence type="ECO:0000256" key="6">
    <source>
        <dbReference type="ARBA" id="ARBA00023136"/>
    </source>
</evidence>
<proteinExistence type="inferred from homology"/>
<dbReference type="GO" id="GO:0008021">
    <property type="term" value="C:synaptic vesicle"/>
    <property type="evidence" value="ECO:0007669"/>
    <property type="project" value="UniProtKB-SubCell"/>
</dbReference>
<gene>
    <name evidence="8" type="ORF">OTU49_015676</name>
</gene>
<dbReference type="PANTHER" id="PTHR19317">
    <property type="entry name" value="PRENYLATED RAB ACCEPTOR 1-RELATED"/>
    <property type="match status" value="1"/>
</dbReference>
<keyword evidence="5 7" id="KW-1133">Transmembrane helix</keyword>
<comment type="similarity">
    <text evidence="3 7">Belongs to the PRA1 family.</text>
</comment>
<feature type="transmembrane region" description="Helical" evidence="7">
    <location>
        <begin position="189"/>
        <end position="212"/>
    </location>
</feature>
<accession>A0AAW0YAP7</accession>
<reference evidence="8 9" key="1">
    <citation type="journal article" date="2024" name="BMC Genomics">
        <title>Genome assembly of redclaw crayfish (Cherax quadricarinatus) provides insights into its immune adaptation and hypoxia tolerance.</title>
        <authorList>
            <person name="Liu Z."/>
            <person name="Zheng J."/>
            <person name="Li H."/>
            <person name="Fang K."/>
            <person name="Wang S."/>
            <person name="He J."/>
            <person name="Zhou D."/>
            <person name="Weng S."/>
            <person name="Chi M."/>
            <person name="Gu Z."/>
            <person name="He J."/>
            <person name="Li F."/>
            <person name="Wang M."/>
        </authorList>
    </citation>
    <scope>NUCLEOTIDE SEQUENCE [LARGE SCALE GENOMIC DNA]</scope>
    <source>
        <strain evidence="8">ZL_2023a</strain>
    </source>
</reference>
<evidence type="ECO:0000256" key="1">
    <source>
        <dbReference type="ARBA" id="ARBA00004141"/>
    </source>
</evidence>
<keyword evidence="4 7" id="KW-0812">Transmembrane</keyword>
<feature type="non-terminal residue" evidence="8">
    <location>
        <position position="1"/>
    </location>
</feature>
<dbReference type="EMBL" id="JARKIK010000010">
    <property type="protein sequence ID" value="KAK8749103.1"/>
    <property type="molecule type" value="Genomic_DNA"/>
</dbReference>
<protein>
    <recommendedName>
        <fullName evidence="7">PRA1 family protein</fullName>
    </recommendedName>
</protein>
<evidence type="ECO:0000256" key="5">
    <source>
        <dbReference type="ARBA" id="ARBA00022989"/>
    </source>
</evidence>
<evidence type="ECO:0000256" key="3">
    <source>
        <dbReference type="ARBA" id="ARBA00006483"/>
    </source>
</evidence>
<comment type="subcellular location">
    <subcellularLocation>
        <location evidence="2">Cytoplasmic vesicle</location>
        <location evidence="2">Secretory vesicle</location>
        <location evidence="2">Synaptic vesicle</location>
    </subcellularLocation>
    <subcellularLocation>
        <location evidence="1 7">Membrane</location>
        <topology evidence="1 7">Multi-pass membrane protein</topology>
    </subcellularLocation>
</comment>
<keyword evidence="9" id="KW-1185">Reference proteome</keyword>
<feature type="transmembrane region" description="Helical" evidence="7">
    <location>
        <begin position="125"/>
        <end position="158"/>
    </location>
</feature>
<dbReference type="GO" id="GO:0005794">
    <property type="term" value="C:Golgi apparatus"/>
    <property type="evidence" value="ECO:0007669"/>
    <property type="project" value="TreeGrafter"/>
</dbReference>
<evidence type="ECO:0000313" key="9">
    <source>
        <dbReference type="Proteomes" id="UP001445076"/>
    </source>
</evidence>